<name>C8VWB9_DESAS</name>
<dbReference type="eggNOG" id="COG2814">
    <property type="taxonomic scope" value="Bacteria"/>
</dbReference>
<dbReference type="Proteomes" id="UP000002217">
    <property type="component" value="Chromosome"/>
</dbReference>
<feature type="transmembrane region" description="Helical" evidence="7">
    <location>
        <begin position="357"/>
        <end position="375"/>
    </location>
</feature>
<feature type="transmembrane region" description="Helical" evidence="7">
    <location>
        <begin position="387"/>
        <end position="411"/>
    </location>
</feature>
<evidence type="ECO:0000256" key="2">
    <source>
        <dbReference type="ARBA" id="ARBA00022448"/>
    </source>
</evidence>
<evidence type="ECO:0000313" key="9">
    <source>
        <dbReference type="EMBL" id="ACV62471.1"/>
    </source>
</evidence>
<keyword evidence="3" id="KW-1003">Cell membrane</keyword>
<dbReference type="GO" id="GO:0005886">
    <property type="term" value="C:plasma membrane"/>
    <property type="evidence" value="ECO:0007669"/>
    <property type="project" value="UniProtKB-SubCell"/>
</dbReference>
<dbReference type="PANTHER" id="PTHR23513">
    <property type="entry name" value="INTEGRAL MEMBRANE EFFLUX PROTEIN-RELATED"/>
    <property type="match status" value="1"/>
</dbReference>
<evidence type="ECO:0000259" key="8">
    <source>
        <dbReference type="PROSITE" id="PS50850"/>
    </source>
</evidence>
<feature type="transmembrane region" description="Helical" evidence="7">
    <location>
        <begin position="113"/>
        <end position="129"/>
    </location>
</feature>
<dbReference type="Pfam" id="PF05977">
    <property type="entry name" value="MFS_3"/>
    <property type="match status" value="1"/>
</dbReference>
<evidence type="ECO:0000256" key="7">
    <source>
        <dbReference type="SAM" id="Phobius"/>
    </source>
</evidence>
<comment type="subcellular location">
    <subcellularLocation>
        <location evidence="1">Cell membrane</location>
        <topology evidence="1">Multi-pass membrane protein</topology>
    </subcellularLocation>
</comment>
<dbReference type="SUPFAM" id="SSF103473">
    <property type="entry name" value="MFS general substrate transporter"/>
    <property type="match status" value="1"/>
</dbReference>
<organism evidence="9 10">
    <name type="scientific">Desulfofarcimen acetoxidans (strain ATCC 49208 / DSM 771 / KCTC 5769 / VKM B-1644 / 5575)</name>
    <name type="common">Desulfotomaculum acetoxidans</name>
    <dbReference type="NCBI Taxonomy" id="485916"/>
    <lineage>
        <taxon>Bacteria</taxon>
        <taxon>Bacillati</taxon>
        <taxon>Bacillota</taxon>
        <taxon>Clostridia</taxon>
        <taxon>Eubacteriales</taxon>
        <taxon>Peptococcaceae</taxon>
        <taxon>Desulfofarcimen</taxon>
    </lineage>
</organism>
<dbReference type="OrthoDB" id="9775268at2"/>
<dbReference type="Gene3D" id="1.20.1250.20">
    <property type="entry name" value="MFS general substrate transporter like domains"/>
    <property type="match status" value="1"/>
</dbReference>
<dbReference type="RefSeq" id="WP_015757182.1">
    <property type="nucleotide sequence ID" value="NC_013216.1"/>
</dbReference>
<proteinExistence type="predicted"/>
<dbReference type="HOGENOM" id="CLU_034180_11_2_9"/>
<evidence type="ECO:0000256" key="1">
    <source>
        <dbReference type="ARBA" id="ARBA00004651"/>
    </source>
</evidence>
<keyword evidence="4 7" id="KW-0812">Transmembrane</keyword>
<evidence type="ECO:0000256" key="5">
    <source>
        <dbReference type="ARBA" id="ARBA00022989"/>
    </source>
</evidence>
<dbReference type="PROSITE" id="PS50850">
    <property type="entry name" value="MFS"/>
    <property type="match status" value="1"/>
</dbReference>
<keyword evidence="5 7" id="KW-1133">Transmembrane helix</keyword>
<sequence>MIKEGIAVNFKNTFPALANENFRYFWLGQCISFLGTWMQRAAQQWLVYTITKSALLLGVLGVAQFSPILLFSLFAGVFVDRYPKKKIILITQTALMLQSFLLALLVWTGHVRYWQVLFLATIMGLANTLDMPARQSFFIDLVGKKDLTNAIALNSAIVNLARITGPTIAALLMANFGASFCFLFNAVSFIPAIIGLNLAKPITNDSNSIPKKQENVFASIIEGLKYILSKPILLIAVAVMLAVGTFAMNMEVIFPVFADKALHKGVHGYGFLLSANGLGSLAGSFWMAARSKMGPSIKYLFISSLILSLLLITINFIHFYILTLIISAVLGFSSIIFMMTVNSTIQLNTNNRYRGRIMSVYTLAFAGTTPLGNLFAGSITEKYGPGIGFLMCGAVTGILVLFIMIISLIGLKRDQLED</sequence>
<feature type="transmembrane region" description="Helical" evidence="7">
    <location>
        <begin position="299"/>
        <end position="318"/>
    </location>
</feature>
<feature type="transmembrane region" description="Helical" evidence="7">
    <location>
        <begin position="324"/>
        <end position="345"/>
    </location>
</feature>
<dbReference type="PANTHER" id="PTHR23513:SF11">
    <property type="entry name" value="STAPHYLOFERRIN A TRANSPORTER"/>
    <property type="match status" value="1"/>
</dbReference>
<keyword evidence="2" id="KW-0813">Transport</keyword>
<keyword evidence="10" id="KW-1185">Reference proteome</keyword>
<dbReference type="EMBL" id="CP001720">
    <property type="protein sequence ID" value="ACV62471.1"/>
    <property type="molecule type" value="Genomic_DNA"/>
</dbReference>
<evidence type="ECO:0000256" key="3">
    <source>
        <dbReference type="ARBA" id="ARBA00022475"/>
    </source>
</evidence>
<gene>
    <name evidence="9" type="ordered locus">Dtox_1613</name>
</gene>
<feature type="transmembrane region" description="Helical" evidence="7">
    <location>
        <begin position="269"/>
        <end position="287"/>
    </location>
</feature>
<keyword evidence="6 7" id="KW-0472">Membrane</keyword>
<feature type="domain" description="Major facilitator superfamily (MFS) profile" evidence="8">
    <location>
        <begin position="1"/>
        <end position="204"/>
    </location>
</feature>
<accession>C8VWB9</accession>
<dbReference type="InterPro" id="IPR036259">
    <property type="entry name" value="MFS_trans_sf"/>
</dbReference>
<feature type="transmembrane region" description="Helical" evidence="7">
    <location>
        <begin position="87"/>
        <end position="107"/>
    </location>
</feature>
<reference evidence="9 10" key="1">
    <citation type="journal article" date="2009" name="Stand. Genomic Sci.">
        <title>Complete genome sequence of Desulfotomaculum acetoxidans type strain (5575).</title>
        <authorList>
            <person name="Spring S."/>
            <person name="Lapidus A."/>
            <person name="Schroder M."/>
            <person name="Gleim D."/>
            <person name="Sims D."/>
            <person name="Meincke L."/>
            <person name="Glavina Del Rio T."/>
            <person name="Tice H."/>
            <person name="Copeland A."/>
            <person name="Cheng J.F."/>
            <person name="Lucas S."/>
            <person name="Chen F."/>
            <person name="Nolan M."/>
            <person name="Bruce D."/>
            <person name="Goodwin L."/>
            <person name="Pitluck S."/>
            <person name="Ivanova N."/>
            <person name="Mavromatis K."/>
            <person name="Mikhailova N."/>
            <person name="Pati A."/>
            <person name="Chen A."/>
            <person name="Palaniappan K."/>
            <person name="Land M."/>
            <person name="Hauser L."/>
            <person name="Chang Y.J."/>
            <person name="Jeffries C.D."/>
            <person name="Chain P."/>
            <person name="Saunders E."/>
            <person name="Brettin T."/>
            <person name="Detter J.C."/>
            <person name="Goker M."/>
            <person name="Bristow J."/>
            <person name="Eisen J.A."/>
            <person name="Markowitz V."/>
            <person name="Hugenholtz P."/>
            <person name="Kyrpides N.C."/>
            <person name="Klenk H.P."/>
            <person name="Han C."/>
        </authorList>
    </citation>
    <scope>NUCLEOTIDE SEQUENCE [LARGE SCALE GENOMIC DNA]</scope>
    <source>
        <strain evidence="10">ATCC 49208 / DSM 771 / VKM B-1644</strain>
    </source>
</reference>
<dbReference type="CDD" id="cd06173">
    <property type="entry name" value="MFS_MefA_like"/>
    <property type="match status" value="1"/>
</dbReference>
<dbReference type="KEGG" id="dae:Dtox_1613"/>
<dbReference type="GO" id="GO:0022857">
    <property type="term" value="F:transmembrane transporter activity"/>
    <property type="evidence" value="ECO:0007669"/>
    <property type="project" value="InterPro"/>
</dbReference>
<dbReference type="InterPro" id="IPR010290">
    <property type="entry name" value="TM_effector"/>
</dbReference>
<evidence type="ECO:0000256" key="6">
    <source>
        <dbReference type="ARBA" id="ARBA00023136"/>
    </source>
</evidence>
<protein>
    <submittedName>
        <fullName evidence="9">Major facilitator superfamily MFS_1</fullName>
    </submittedName>
</protein>
<evidence type="ECO:0000313" key="10">
    <source>
        <dbReference type="Proteomes" id="UP000002217"/>
    </source>
</evidence>
<feature type="transmembrane region" description="Helical" evidence="7">
    <location>
        <begin position="54"/>
        <end position="75"/>
    </location>
</feature>
<feature type="transmembrane region" description="Helical" evidence="7">
    <location>
        <begin position="232"/>
        <end position="257"/>
    </location>
</feature>
<dbReference type="AlphaFoldDB" id="C8VWB9"/>
<feature type="transmembrane region" description="Helical" evidence="7">
    <location>
        <begin position="177"/>
        <end position="199"/>
    </location>
</feature>
<dbReference type="STRING" id="485916.Dtox_1613"/>
<evidence type="ECO:0000256" key="4">
    <source>
        <dbReference type="ARBA" id="ARBA00022692"/>
    </source>
</evidence>
<dbReference type="InterPro" id="IPR020846">
    <property type="entry name" value="MFS_dom"/>
</dbReference>